<protein>
    <submittedName>
        <fullName evidence="2">Uncharacterized protein</fullName>
    </submittedName>
</protein>
<accession>A0ABD2P1P2</accession>
<gene>
    <name evidence="2" type="ORF">HHI36_018626</name>
</gene>
<feature type="compositionally biased region" description="Polar residues" evidence="1">
    <location>
        <begin position="58"/>
        <end position="74"/>
    </location>
</feature>
<dbReference type="Proteomes" id="UP001516400">
    <property type="component" value="Unassembled WGS sequence"/>
</dbReference>
<organism evidence="2 3">
    <name type="scientific">Cryptolaemus montrouzieri</name>
    <dbReference type="NCBI Taxonomy" id="559131"/>
    <lineage>
        <taxon>Eukaryota</taxon>
        <taxon>Metazoa</taxon>
        <taxon>Ecdysozoa</taxon>
        <taxon>Arthropoda</taxon>
        <taxon>Hexapoda</taxon>
        <taxon>Insecta</taxon>
        <taxon>Pterygota</taxon>
        <taxon>Neoptera</taxon>
        <taxon>Endopterygota</taxon>
        <taxon>Coleoptera</taxon>
        <taxon>Polyphaga</taxon>
        <taxon>Cucujiformia</taxon>
        <taxon>Coccinelloidea</taxon>
        <taxon>Coccinellidae</taxon>
        <taxon>Scymninae</taxon>
        <taxon>Scymnini</taxon>
        <taxon>Cryptolaemus</taxon>
    </lineage>
</organism>
<evidence type="ECO:0000313" key="2">
    <source>
        <dbReference type="EMBL" id="KAL3284465.1"/>
    </source>
</evidence>
<evidence type="ECO:0000313" key="3">
    <source>
        <dbReference type="Proteomes" id="UP001516400"/>
    </source>
</evidence>
<dbReference type="AlphaFoldDB" id="A0ABD2P1P2"/>
<comment type="caution">
    <text evidence="2">The sequence shown here is derived from an EMBL/GenBank/DDBJ whole genome shotgun (WGS) entry which is preliminary data.</text>
</comment>
<feature type="region of interest" description="Disordered" evidence="1">
    <location>
        <begin position="35"/>
        <end position="75"/>
    </location>
</feature>
<reference evidence="2 3" key="1">
    <citation type="journal article" date="2021" name="BMC Biol.">
        <title>Horizontally acquired antibacterial genes associated with adaptive radiation of ladybird beetles.</title>
        <authorList>
            <person name="Li H.S."/>
            <person name="Tang X.F."/>
            <person name="Huang Y.H."/>
            <person name="Xu Z.Y."/>
            <person name="Chen M.L."/>
            <person name="Du X.Y."/>
            <person name="Qiu B.Y."/>
            <person name="Chen P.T."/>
            <person name="Zhang W."/>
            <person name="Slipinski A."/>
            <person name="Escalona H.E."/>
            <person name="Waterhouse R.M."/>
            <person name="Zwick A."/>
            <person name="Pang H."/>
        </authorList>
    </citation>
    <scope>NUCLEOTIDE SEQUENCE [LARGE SCALE GENOMIC DNA]</scope>
    <source>
        <strain evidence="2">SYSU2018</strain>
    </source>
</reference>
<feature type="compositionally biased region" description="Pro residues" evidence="1">
    <location>
        <begin position="38"/>
        <end position="50"/>
    </location>
</feature>
<sequence length="119" mass="13764">MILGPFELAPWCKLRDKEDPAFYLVPRDNILQDIPSIALPPEPIPPPPKSTPELVQEPYNSSGQSNPHRNMTSEQLKREFYRKKIKLVDQEASQSKTLFEIQLKKLELEVDVLQKQVQI</sequence>
<name>A0ABD2P1P2_9CUCU</name>
<evidence type="ECO:0000256" key="1">
    <source>
        <dbReference type="SAM" id="MobiDB-lite"/>
    </source>
</evidence>
<keyword evidence="3" id="KW-1185">Reference proteome</keyword>
<dbReference type="EMBL" id="JABFTP020000165">
    <property type="protein sequence ID" value="KAL3284465.1"/>
    <property type="molecule type" value="Genomic_DNA"/>
</dbReference>
<proteinExistence type="predicted"/>